<dbReference type="InterPro" id="IPR029063">
    <property type="entry name" value="SAM-dependent_MTases_sf"/>
</dbReference>
<organism evidence="1">
    <name type="scientific">marine sediment metagenome</name>
    <dbReference type="NCBI Taxonomy" id="412755"/>
    <lineage>
        <taxon>unclassified sequences</taxon>
        <taxon>metagenomes</taxon>
        <taxon>ecological metagenomes</taxon>
    </lineage>
</organism>
<sequence length="161" mass="18996">MEELKITGESILCVGARHSSEVEFFEKKGFKAEGIDLFEANKIIKCDMSKMLKHPYIKDQKYDIVFCNEVMEHCVDLDGFIKGLNKICKKYFVCLGPASKEKKEIIRYNWWDCSVHKFMININNTEVYSKNLLTTFKEFKIVINESYKEGHRLFFILEKKL</sequence>
<reference evidence="1" key="1">
    <citation type="journal article" date="2015" name="Nature">
        <title>Complex archaea that bridge the gap between prokaryotes and eukaryotes.</title>
        <authorList>
            <person name="Spang A."/>
            <person name="Saw J.H."/>
            <person name="Jorgensen S.L."/>
            <person name="Zaremba-Niedzwiedzka K."/>
            <person name="Martijn J."/>
            <person name="Lind A.E."/>
            <person name="van Eijk R."/>
            <person name="Schleper C."/>
            <person name="Guy L."/>
            <person name="Ettema T.J."/>
        </authorList>
    </citation>
    <scope>NUCLEOTIDE SEQUENCE</scope>
</reference>
<name>A0A0F9FQS8_9ZZZZ</name>
<evidence type="ECO:0008006" key="2">
    <source>
        <dbReference type="Google" id="ProtNLM"/>
    </source>
</evidence>
<dbReference type="Pfam" id="PF13489">
    <property type="entry name" value="Methyltransf_23"/>
    <property type="match status" value="1"/>
</dbReference>
<dbReference type="SUPFAM" id="SSF53335">
    <property type="entry name" value="S-adenosyl-L-methionine-dependent methyltransferases"/>
    <property type="match status" value="1"/>
</dbReference>
<gene>
    <name evidence="1" type="ORF">LCGC14_2001620</name>
</gene>
<comment type="caution">
    <text evidence="1">The sequence shown here is derived from an EMBL/GenBank/DDBJ whole genome shotgun (WGS) entry which is preliminary data.</text>
</comment>
<dbReference type="AlphaFoldDB" id="A0A0F9FQS8"/>
<dbReference type="EMBL" id="LAZR01022763">
    <property type="protein sequence ID" value="KKL80751.1"/>
    <property type="molecule type" value="Genomic_DNA"/>
</dbReference>
<dbReference type="Gene3D" id="3.40.50.150">
    <property type="entry name" value="Vaccinia Virus protein VP39"/>
    <property type="match status" value="1"/>
</dbReference>
<proteinExistence type="predicted"/>
<accession>A0A0F9FQS8</accession>
<protein>
    <recommendedName>
        <fullName evidence="2">Methyltransferase type 11 domain-containing protein</fullName>
    </recommendedName>
</protein>
<evidence type="ECO:0000313" key="1">
    <source>
        <dbReference type="EMBL" id="KKL80751.1"/>
    </source>
</evidence>